<evidence type="ECO:0000256" key="1">
    <source>
        <dbReference type="ARBA" id="ARBA00010790"/>
    </source>
</evidence>
<dbReference type="Proteomes" id="UP000756132">
    <property type="component" value="Chromosome 3"/>
</dbReference>
<proteinExistence type="inferred from homology"/>
<feature type="chain" id="PRO_5040230448" evidence="3">
    <location>
        <begin position="19"/>
        <end position="623"/>
    </location>
</feature>
<name>A0A9Q8LDH0_PASFU</name>
<dbReference type="OMA" id="WTHASQQ"/>
<gene>
    <name evidence="6" type="ORF">CLAFUR5_08360</name>
</gene>
<keyword evidence="2" id="KW-0285">Flavoprotein</keyword>
<dbReference type="PROSITE" id="PS00623">
    <property type="entry name" value="GMC_OXRED_1"/>
    <property type="match status" value="1"/>
</dbReference>
<reference evidence="6" key="2">
    <citation type="journal article" date="2022" name="Microb. Genom.">
        <title>A chromosome-scale genome assembly of the tomato pathogen Cladosporium fulvum reveals a compartmentalized genome architecture and the presence of a dispensable chromosome.</title>
        <authorList>
            <person name="Zaccaron A.Z."/>
            <person name="Chen L.H."/>
            <person name="Samaras A."/>
            <person name="Stergiopoulos I."/>
        </authorList>
    </citation>
    <scope>NUCLEOTIDE SEQUENCE</scope>
    <source>
        <strain evidence="6">Race5_Kim</strain>
    </source>
</reference>
<dbReference type="OrthoDB" id="269227at2759"/>
<dbReference type="InterPro" id="IPR007867">
    <property type="entry name" value="GMC_OxRtase_C"/>
</dbReference>
<dbReference type="Gene3D" id="3.30.560.10">
    <property type="entry name" value="Glucose Oxidase, domain 3"/>
    <property type="match status" value="1"/>
</dbReference>
<reference evidence="6" key="1">
    <citation type="submission" date="2021-12" db="EMBL/GenBank/DDBJ databases">
        <authorList>
            <person name="Zaccaron A."/>
            <person name="Stergiopoulos I."/>
        </authorList>
    </citation>
    <scope>NUCLEOTIDE SEQUENCE</scope>
    <source>
        <strain evidence="6">Race5_Kim</strain>
    </source>
</reference>
<feature type="signal peptide" evidence="3">
    <location>
        <begin position="1"/>
        <end position="18"/>
    </location>
</feature>
<dbReference type="PANTHER" id="PTHR11552">
    <property type="entry name" value="GLUCOSE-METHANOL-CHOLINE GMC OXIDOREDUCTASE"/>
    <property type="match status" value="1"/>
</dbReference>
<dbReference type="Pfam" id="PF05199">
    <property type="entry name" value="GMC_oxred_C"/>
    <property type="match status" value="1"/>
</dbReference>
<keyword evidence="2" id="KW-0274">FAD</keyword>
<evidence type="ECO:0000256" key="3">
    <source>
        <dbReference type="SAM" id="SignalP"/>
    </source>
</evidence>
<evidence type="ECO:0000259" key="5">
    <source>
        <dbReference type="PROSITE" id="PS00624"/>
    </source>
</evidence>
<dbReference type="InterPro" id="IPR036188">
    <property type="entry name" value="FAD/NAD-bd_sf"/>
</dbReference>
<dbReference type="EMBL" id="CP090165">
    <property type="protein sequence ID" value="UJO15387.1"/>
    <property type="molecule type" value="Genomic_DNA"/>
</dbReference>
<dbReference type="Pfam" id="PF00732">
    <property type="entry name" value="GMC_oxred_N"/>
    <property type="match status" value="1"/>
</dbReference>
<dbReference type="PANTHER" id="PTHR11552:SF210">
    <property type="entry name" value="GLUCOSE-METHANOL-CHOLINE OXIDOREDUCTASE N-TERMINAL DOMAIN-CONTAINING PROTEIN-RELATED"/>
    <property type="match status" value="1"/>
</dbReference>
<comment type="similarity">
    <text evidence="1 2">Belongs to the GMC oxidoreductase family.</text>
</comment>
<accession>A0A9Q8LDH0</accession>
<dbReference type="PROSITE" id="PS00624">
    <property type="entry name" value="GMC_OXRED_2"/>
    <property type="match status" value="1"/>
</dbReference>
<organism evidence="6 7">
    <name type="scientific">Passalora fulva</name>
    <name type="common">Tomato leaf mold</name>
    <name type="synonym">Cladosporium fulvum</name>
    <dbReference type="NCBI Taxonomy" id="5499"/>
    <lineage>
        <taxon>Eukaryota</taxon>
        <taxon>Fungi</taxon>
        <taxon>Dikarya</taxon>
        <taxon>Ascomycota</taxon>
        <taxon>Pezizomycotina</taxon>
        <taxon>Dothideomycetes</taxon>
        <taxon>Dothideomycetidae</taxon>
        <taxon>Mycosphaerellales</taxon>
        <taxon>Mycosphaerellaceae</taxon>
        <taxon>Fulvia</taxon>
    </lineage>
</organism>
<dbReference type="RefSeq" id="XP_047759753.1">
    <property type="nucleotide sequence ID" value="XM_047907508.1"/>
</dbReference>
<keyword evidence="3" id="KW-0732">Signal</keyword>
<keyword evidence="7" id="KW-1185">Reference proteome</keyword>
<evidence type="ECO:0000313" key="7">
    <source>
        <dbReference type="Proteomes" id="UP000756132"/>
    </source>
</evidence>
<feature type="domain" description="Glucose-methanol-choline oxidoreductase N-terminal" evidence="4">
    <location>
        <begin position="99"/>
        <end position="122"/>
    </location>
</feature>
<evidence type="ECO:0000313" key="6">
    <source>
        <dbReference type="EMBL" id="UJO15387.1"/>
    </source>
</evidence>
<dbReference type="InterPro" id="IPR012132">
    <property type="entry name" value="GMC_OxRdtase"/>
</dbReference>
<dbReference type="GeneID" id="71988238"/>
<feature type="domain" description="Glucose-methanol-choline oxidoreductase N-terminal" evidence="5">
    <location>
        <begin position="290"/>
        <end position="304"/>
    </location>
</feature>
<evidence type="ECO:0000256" key="2">
    <source>
        <dbReference type="RuleBase" id="RU003968"/>
    </source>
</evidence>
<dbReference type="GO" id="GO:0016614">
    <property type="term" value="F:oxidoreductase activity, acting on CH-OH group of donors"/>
    <property type="evidence" value="ECO:0007669"/>
    <property type="project" value="InterPro"/>
</dbReference>
<evidence type="ECO:0000259" key="4">
    <source>
        <dbReference type="PROSITE" id="PS00623"/>
    </source>
</evidence>
<dbReference type="Gene3D" id="3.50.50.60">
    <property type="entry name" value="FAD/NAD(P)-binding domain"/>
    <property type="match status" value="1"/>
</dbReference>
<sequence length="623" mass="67674">MQTVLALLAATILGTANAEVADYVVVGGGTAGLTVAARLSGEPGISVTVIEAGEDRSEDIEVLAPALLTTLYGNPTYDWNYHTTEQEHANKHVIAHPRGKQLGGSSAINFLWWTHASQQDINNWGLLGNRNWTWDALQPFYRRSERYIEPPLATAEALATDYIELDLHGRSGAVINGFADVYTPFDEAWPRTYENLDLGIRSDPRDGLALGGYTNLVNLDPETRSRSYAATTYLRQAEGRSNFKVLKSAHAQRILFDTTGSKPRATGASCIQNGTTKVIAARREVILSAGAFGSPQLLELSGIGNSTILSKHGIRTIVENPNVGENLQDHAYIPLGFEVREPGIFTLDDLANETLFDQSYDQYITNHTGWLASNSAMSALLSLDQIIGNDSTSADLKETIDRYCSPSHHSPSTLSPDRNTILCNDIHHEAIVQEFAFPSGINPQSSNDSSTLFSAITAGNFFSMQGVLEHPFSRGSVHIQSSNASVYPRIDPSYLYHQLDLKTLAVIALHLQIVAQTAPLSGLLVGNGTVFQPGYYELTGENAEGWVRDNLQSEYHPSCTCAMLPRERGGVVDEKFSVHGVDGLRVVDASGFPLIPRANLQSLVYAVAERAADDIRGGEGCGE</sequence>
<protein>
    <submittedName>
        <fullName evidence="6">GMC oxidoreductase family protein Mala s</fullName>
    </submittedName>
</protein>
<dbReference type="SUPFAM" id="SSF54373">
    <property type="entry name" value="FAD-linked reductases, C-terminal domain"/>
    <property type="match status" value="1"/>
</dbReference>
<dbReference type="GO" id="GO:0050660">
    <property type="term" value="F:flavin adenine dinucleotide binding"/>
    <property type="evidence" value="ECO:0007669"/>
    <property type="project" value="InterPro"/>
</dbReference>
<dbReference type="AlphaFoldDB" id="A0A9Q8LDH0"/>
<dbReference type="KEGG" id="ffu:CLAFUR5_08360"/>
<dbReference type="SUPFAM" id="SSF51905">
    <property type="entry name" value="FAD/NAD(P)-binding domain"/>
    <property type="match status" value="1"/>
</dbReference>
<dbReference type="InterPro" id="IPR000172">
    <property type="entry name" value="GMC_OxRdtase_N"/>
</dbReference>
<dbReference type="PIRSF" id="PIRSF000137">
    <property type="entry name" value="Alcohol_oxidase"/>
    <property type="match status" value="1"/>
</dbReference>